<evidence type="ECO:0000313" key="2">
    <source>
        <dbReference type="EMBL" id="RNB76315.1"/>
    </source>
</evidence>
<reference evidence="2 3" key="1">
    <citation type="submission" date="2018-10" db="EMBL/GenBank/DDBJ databases">
        <title>Phylogenomics of Brevibacillus.</title>
        <authorList>
            <person name="Dunlap C."/>
        </authorList>
    </citation>
    <scope>NUCLEOTIDE SEQUENCE [LARGE SCALE GENOMIC DNA]</scope>
    <source>
        <strain evidence="2 3">JCM 12215</strain>
    </source>
</reference>
<evidence type="ECO:0000313" key="3">
    <source>
        <dbReference type="Proteomes" id="UP000282028"/>
    </source>
</evidence>
<sequence>MRKRELLTGFGAGILVATAIIGLTAPKPVSVSAPGAMTEDQIKEAAKAMEMVVLNKEEYEQWQGEKKVNVKPAATPPSSPDKPEVNQVTPPQVNNVETPSVPEPEASSPVEVPAAQSATETAPPQVADAPTAPQTASFTVPYKATAEKVAQILVAENILPADNSFVDELRSQNKLNRIRVGTYELSVPATEEEIVKLITTPPKR</sequence>
<evidence type="ECO:0000256" key="1">
    <source>
        <dbReference type="SAM" id="MobiDB-lite"/>
    </source>
</evidence>
<dbReference type="RefSeq" id="WP_122907525.1">
    <property type="nucleotide sequence ID" value="NZ_CBCSBE010000008.1"/>
</dbReference>
<feature type="region of interest" description="Disordered" evidence="1">
    <location>
        <begin position="61"/>
        <end position="132"/>
    </location>
</feature>
<comment type="caution">
    <text evidence="2">The sequence shown here is derived from an EMBL/GenBank/DDBJ whole genome shotgun (WGS) entry which is preliminary data.</text>
</comment>
<keyword evidence="3" id="KW-1185">Reference proteome</keyword>
<gene>
    <name evidence="2" type="ORF">EDM52_03025</name>
</gene>
<proteinExistence type="predicted"/>
<protein>
    <submittedName>
        <fullName evidence="2">DNA polymerase III subunit gamma/tau</fullName>
    </submittedName>
</protein>
<accession>A0A3M8CN55</accession>
<feature type="compositionally biased region" description="Low complexity" evidence="1">
    <location>
        <begin position="85"/>
        <end position="115"/>
    </location>
</feature>
<dbReference type="OrthoDB" id="2476817at2"/>
<dbReference type="Gene3D" id="3.30.1490.480">
    <property type="entry name" value="Endolytic murein transglycosylase"/>
    <property type="match status" value="1"/>
</dbReference>
<name>A0A3M8CN55_9BACL</name>
<dbReference type="Proteomes" id="UP000282028">
    <property type="component" value="Unassembled WGS sequence"/>
</dbReference>
<dbReference type="AlphaFoldDB" id="A0A3M8CN55"/>
<dbReference type="EMBL" id="RHHR01000007">
    <property type="protein sequence ID" value="RNB76315.1"/>
    <property type="molecule type" value="Genomic_DNA"/>
</dbReference>
<organism evidence="2 3">
    <name type="scientific">Brevibacillus invocatus</name>
    <dbReference type="NCBI Taxonomy" id="173959"/>
    <lineage>
        <taxon>Bacteria</taxon>
        <taxon>Bacillati</taxon>
        <taxon>Bacillota</taxon>
        <taxon>Bacilli</taxon>
        <taxon>Bacillales</taxon>
        <taxon>Paenibacillaceae</taxon>
        <taxon>Brevibacillus</taxon>
    </lineage>
</organism>